<sequence length="246" mass="26850">MLKTYLIAGANRGIGLDLVKEILQTETNQVFATVRNVDNVADLKAIGSDKLHIVQCDISSEDSIDECFEQINKLTNSIDVAILSAALMEGDFKGPMELTESRESWNEFKTNSIQAFGVNALSQIYLANKVIPLIEASNEKKLIFVSTGLASLDYTRRAKVAGNVSYSLSKVALSLLAAKYGAQLKPKGVTVLAICPGMVNSRNLTQEQVDMIFGPAIESTRKFNPDFVGVLTCEDACKKFLKAVEF</sequence>
<dbReference type="Proteomes" id="UP001152531">
    <property type="component" value="Unassembled WGS sequence"/>
</dbReference>
<gene>
    <name evidence="1" type="ORF">CLIB1444_15S00122</name>
</gene>
<evidence type="ECO:0000313" key="2">
    <source>
        <dbReference type="Proteomes" id="UP001152531"/>
    </source>
</evidence>
<protein>
    <submittedName>
        <fullName evidence="1">Uncharacterized oxidoreductase</fullName>
    </submittedName>
</protein>
<name>A0ACA9YE93_9ASCO</name>
<dbReference type="EMBL" id="CALSDN010000015">
    <property type="protein sequence ID" value="CAH6723385.1"/>
    <property type="molecule type" value="Genomic_DNA"/>
</dbReference>
<evidence type="ECO:0000313" key="1">
    <source>
        <dbReference type="EMBL" id="CAH6723385.1"/>
    </source>
</evidence>
<reference evidence="1" key="1">
    <citation type="submission" date="2022-06" db="EMBL/GenBank/DDBJ databases">
        <authorList>
            <person name="Legras J.-L."/>
            <person name="Devillers H."/>
            <person name="Grondin C."/>
        </authorList>
    </citation>
    <scope>NUCLEOTIDE SEQUENCE</scope>
    <source>
        <strain evidence="1">CLIB 1444</strain>
    </source>
</reference>
<proteinExistence type="predicted"/>
<comment type="caution">
    <text evidence="1">The sequence shown here is derived from an EMBL/GenBank/DDBJ whole genome shotgun (WGS) entry which is preliminary data.</text>
</comment>
<accession>A0ACA9YE93</accession>
<keyword evidence="2" id="KW-1185">Reference proteome</keyword>
<organism evidence="1 2">
    <name type="scientific">[Candida] jaroonii</name>
    <dbReference type="NCBI Taxonomy" id="467808"/>
    <lineage>
        <taxon>Eukaryota</taxon>
        <taxon>Fungi</taxon>
        <taxon>Dikarya</taxon>
        <taxon>Ascomycota</taxon>
        <taxon>Saccharomycotina</taxon>
        <taxon>Pichiomycetes</taxon>
        <taxon>Debaryomycetaceae</taxon>
        <taxon>Yamadazyma</taxon>
    </lineage>
</organism>